<keyword evidence="5" id="KW-1133">Transmembrane helix</keyword>
<feature type="transmembrane region" description="Helical" evidence="5">
    <location>
        <begin position="486"/>
        <end position="506"/>
    </location>
</feature>
<evidence type="ECO:0000313" key="7">
    <source>
        <dbReference type="Proteomes" id="UP001642464"/>
    </source>
</evidence>
<name>A0ABP0N8K1_9DINO</name>
<dbReference type="InterPro" id="IPR016084">
    <property type="entry name" value="Haem_Oase-like_multi-hlx"/>
</dbReference>
<dbReference type="EMBL" id="CAXAMM010026335">
    <property type="protein sequence ID" value="CAK9058704.1"/>
    <property type="molecule type" value="Genomic_DNA"/>
</dbReference>
<sequence>MAIGSPALPRQNLFPADRRGVLRVRRAENAWVVQGSPRRTVGPRAAEEERNMPSEDGEGLQESEEERQRRLLQNEPIVVYTSLSEQEGCPYGKNEQMLQWVKDKREDAYGACPAFKAGCPFNDVWDLAGLLSKLQELPSSHGPSSATATSHGALVEMLSTVHQASQTMKQAVGRECPVFQESCPFKAASTSSGTPLALALETRSWGLLACDAETGLAQKLKEGTAEAHKAAENVHFVKEFIKCRVDRQIYAQFVVNLYHIYQALEEALEANAEHPLVESLHFPEELERAETLKRDAEFYLGSNWEQETLPSKVTREYVQRLRQLKEDAPELLIPHAYTRYLGDLSGGQLLKKAAIRGMQLPEDGSGVHFYNFRRIRDTMTFKNMYRARMDSLAADSSTADRMVKEANYAFFLNTRIFQELDSLAGFEADPVPPPVPTTAAAPSAVSAAAAAKAAGCPFAHLAAAGVAMPEGHGGVQVPAPVTAAPLWRSIAVGASAALAMAVVLAVRRTRRS</sequence>
<keyword evidence="5" id="KW-0472">Membrane</keyword>
<dbReference type="Gene3D" id="1.20.910.10">
    <property type="entry name" value="Heme oxygenase-like"/>
    <property type="match status" value="1"/>
</dbReference>
<evidence type="ECO:0000256" key="2">
    <source>
        <dbReference type="ARBA" id="ARBA00022723"/>
    </source>
</evidence>
<dbReference type="PRINTS" id="PR00088">
    <property type="entry name" value="HAEMOXYGNASE"/>
</dbReference>
<reference evidence="6 7" key="1">
    <citation type="submission" date="2024-02" db="EMBL/GenBank/DDBJ databases">
        <authorList>
            <person name="Chen Y."/>
            <person name="Shah S."/>
            <person name="Dougan E. K."/>
            <person name="Thang M."/>
            <person name="Chan C."/>
        </authorList>
    </citation>
    <scope>NUCLEOTIDE SEQUENCE [LARGE SCALE GENOMIC DNA]</scope>
</reference>
<protein>
    <submittedName>
        <fullName evidence="6">Heme oxygenase 2 (HO-2)</fullName>
    </submittedName>
</protein>
<evidence type="ECO:0000256" key="3">
    <source>
        <dbReference type="ARBA" id="ARBA00023004"/>
    </source>
</evidence>
<keyword evidence="5" id="KW-0812">Transmembrane</keyword>
<feature type="region of interest" description="Disordered" evidence="4">
    <location>
        <begin position="33"/>
        <end position="67"/>
    </location>
</feature>
<accession>A0ABP0N8K1</accession>
<dbReference type="InterPro" id="IPR016053">
    <property type="entry name" value="Haem_Oase-like"/>
</dbReference>
<dbReference type="Pfam" id="PF01126">
    <property type="entry name" value="Heme_oxygenase"/>
    <property type="match status" value="1"/>
</dbReference>
<evidence type="ECO:0000256" key="1">
    <source>
        <dbReference type="ARBA" id="ARBA00022617"/>
    </source>
</evidence>
<evidence type="ECO:0000313" key="6">
    <source>
        <dbReference type="EMBL" id="CAK9058704.1"/>
    </source>
</evidence>
<evidence type="ECO:0000256" key="4">
    <source>
        <dbReference type="SAM" id="MobiDB-lite"/>
    </source>
</evidence>
<dbReference type="CDD" id="cd19165">
    <property type="entry name" value="HemeO"/>
    <property type="match status" value="1"/>
</dbReference>
<feature type="compositionally biased region" description="Acidic residues" evidence="4">
    <location>
        <begin position="55"/>
        <end position="65"/>
    </location>
</feature>
<dbReference type="PANTHER" id="PTHR10720:SF0">
    <property type="entry name" value="HEME OXYGENASE"/>
    <property type="match status" value="1"/>
</dbReference>
<dbReference type="InterPro" id="IPR002051">
    <property type="entry name" value="Haem_Oase"/>
</dbReference>
<gene>
    <name evidence="6" type="ORF">SCF082_LOCUS31240</name>
</gene>
<keyword evidence="7" id="KW-1185">Reference proteome</keyword>
<proteinExistence type="predicted"/>
<evidence type="ECO:0000256" key="5">
    <source>
        <dbReference type="SAM" id="Phobius"/>
    </source>
</evidence>
<comment type="caution">
    <text evidence="6">The sequence shown here is derived from an EMBL/GenBank/DDBJ whole genome shotgun (WGS) entry which is preliminary data.</text>
</comment>
<keyword evidence="2" id="KW-0479">Metal-binding</keyword>
<dbReference type="Proteomes" id="UP001642464">
    <property type="component" value="Unassembled WGS sequence"/>
</dbReference>
<dbReference type="PANTHER" id="PTHR10720">
    <property type="entry name" value="HEME OXYGENASE"/>
    <property type="match status" value="1"/>
</dbReference>
<keyword evidence="1" id="KW-0349">Heme</keyword>
<keyword evidence="3" id="KW-0408">Iron</keyword>
<dbReference type="SUPFAM" id="SSF48613">
    <property type="entry name" value="Heme oxygenase-like"/>
    <property type="match status" value="1"/>
</dbReference>
<organism evidence="6 7">
    <name type="scientific">Durusdinium trenchii</name>
    <dbReference type="NCBI Taxonomy" id="1381693"/>
    <lineage>
        <taxon>Eukaryota</taxon>
        <taxon>Sar</taxon>
        <taxon>Alveolata</taxon>
        <taxon>Dinophyceae</taxon>
        <taxon>Suessiales</taxon>
        <taxon>Symbiodiniaceae</taxon>
        <taxon>Durusdinium</taxon>
    </lineage>
</organism>